<keyword evidence="6" id="KW-0521">NADP</keyword>
<comment type="caution">
    <text evidence="7">The sequence shown here is derived from an EMBL/GenBank/DDBJ whole genome shotgun (WGS) entry which is preliminary data.</text>
</comment>
<evidence type="ECO:0000313" key="8">
    <source>
        <dbReference type="Proteomes" id="UP001347796"/>
    </source>
</evidence>
<dbReference type="SUPFAM" id="SSF56399">
    <property type="entry name" value="ADP-ribosylation"/>
    <property type="match status" value="1"/>
</dbReference>
<comment type="catalytic activity">
    <reaction evidence="5 6">
        <text>L-arginyl-[protein] + NAD(+) = N(omega)-(ADP-D-ribosyl)-L-arginyl-[protein] + nicotinamide + H(+)</text>
        <dbReference type="Rhea" id="RHEA:19149"/>
        <dbReference type="Rhea" id="RHEA-COMP:10532"/>
        <dbReference type="Rhea" id="RHEA-COMP:15087"/>
        <dbReference type="ChEBI" id="CHEBI:15378"/>
        <dbReference type="ChEBI" id="CHEBI:17154"/>
        <dbReference type="ChEBI" id="CHEBI:29965"/>
        <dbReference type="ChEBI" id="CHEBI:57540"/>
        <dbReference type="ChEBI" id="CHEBI:142554"/>
        <dbReference type="EC" id="2.4.2.31"/>
    </reaction>
</comment>
<dbReference type="GO" id="GO:0106274">
    <property type="term" value="F:NAD+-protein-arginine ADP-ribosyltransferase activity"/>
    <property type="evidence" value="ECO:0007669"/>
    <property type="project" value="UniProtKB-EC"/>
</dbReference>
<evidence type="ECO:0000256" key="6">
    <source>
        <dbReference type="RuleBase" id="RU361228"/>
    </source>
</evidence>
<proteinExistence type="inferred from homology"/>
<keyword evidence="3 6" id="KW-0808">Transferase</keyword>
<gene>
    <name evidence="7" type="ORF">SNE40_012446</name>
</gene>
<organism evidence="7 8">
    <name type="scientific">Patella caerulea</name>
    <name type="common">Rayed Mediterranean limpet</name>
    <dbReference type="NCBI Taxonomy" id="87958"/>
    <lineage>
        <taxon>Eukaryota</taxon>
        <taxon>Metazoa</taxon>
        <taxon>Spiralia</taxon>
        <taxon>Lophotrochozoa</taxon>
        <taxon>Mollusca</taxon>
        <taxon>Gastropoda</taxon>
        <taxon>Patellogastropoda</taxon>
        <taxon>Patelloidea</taxon>
        <taxon>Patellidae</taxon>
        <taxon>Patella</taxon>
    </lineage>
</organism>
<evidence type="ECO:0000256" key="3">
    <source>
        <dbReference type="ARBA" id="ARBA00022679"/>
    </source>
</evidence>
<evidence type="ECO:0000256" key="1">
    <source>
        <dbReference type="ARBA" id="ARBA00009558"/>
    </source>
</evidence>
<accession>A0AAN8JSF1</accession>
<evidence type="ECO:0000256" key="4">
    <source>
        <dbReference type="ARBA" id="ARBA00022695"/>
    </source>
</evidence>
<sequence>MAKSIEGSPYTRFEGEIALIAHIRSGIVTFSRPTTESNDTLEVELDREANVNPSFREAWNASGNCRNLPDIVQKYETTLKRSEIKLIMAYTYEGEPGNPKFYKELNEDFRNNDLMGGRFPNAKRILRNALIELMEFQKENGKKLPVVLYRWEPSFLAQQYQEQKDKSMHLNMFTSTSVEMSGDMRSKENDMLTKFIEPETGAFIEDFSFYDETEVLLPPLHGKIKVNEASKTGSKLQGPIL</sequence>
<dbReference type="EMBL" id="JAZGQO010000008">
    <property type="protein sequence ID" value="KAK6180259.1"/>
    <property type="molecule type" value="Genomic_DNA"/>
</dbReference>
<evidence type="ECO:0000256" key="2">
    <source>
        <dbReference type="ARBA" id="ARBA00022676"/>
    </source>
</evidence>
<protein>
    <recommendedName>
        <fullName evidence="6">NAD(P)(+)--arginine ADP-ribosyltransferase</fullName>
        <ecNumber evidence="6">2.4.2.31</ecNumber>
    </recommendedName>
    <alternativeName>
        <fullName evidence="6">Mono(ADP-ribosyl)transferase</fullName>
    </alternativeName>
</protein>
<dbReference type="Pfam" id="PF01129">
    <property type="entry name" value="ART"/>
    <property type="match status" value="1"/>
</dbReference>
<keyword evidence="2 6" id="KW-0328">Glycosyltransferase</keyword>
<evidence type="ECO:0000256" key="5">
    <source>
        <dbReference type="ARBA" id="ARBA00047597"/>
    </source>
</evidence>
<name>A0AAN8JSF1_PATCE</name>
<dbReference type="InterPro" id="IPR000768">
    <property type="entry name" value="ART"/>
</dbReference>
<dbReference type="GO" id="GO:0016779">
    <property type="term" value="F:nucleotidyltransferase activity"/>
    <property type="evidence" value="ECO:0007669"/>
    <property type="project" value="UniProtKB-KW"/>
</dbReference>
<dbReference type="Proteomes" id="UP001347796">
    <property type="component" value="Unassembled WGS sequence"/>
</dbReference>
<comment type="similarity">
    <text evidence="1 6">Belongs to the Arg-specific ADP-ribosyltransferase family.</text>
</comment>
<dbReference type="EC" id="2.4.2.31" evidence="6"/>
<keyword evidence="4" id="KW-0548">Nucleotidyltransferase</keyword>
<evidence type="ECO:0000313" key="7">
    <source>
        <dbReference type="EMBL" id="KAK6180259.1"/>
    </source>
</evidence>
<reference evidence="7 8" key="1">
    <citation type="submission" date="2024-01" db="EMBL/GenBank/DDBJ databases">
        <title>The genome of the rayed Mediterranean limpet Patella caerulea (Linnaeus, 1758).</title>
        <authorList>
            <person name="Anh-Thu Weber A."/>
            <person name="Halstead-Nussloch G."/>
        </authorList>
    </citation>
    <scope>NUCLEOTIDE SEQUENCE [LARGE SCALE GENOMIC DNA]</scope>
    <source>
        <strain evidence="7">AATW-2023a</strain>
        <tissue evidence="7">Whole specimen</tissue>
    </source>
</reference>
<keyword evidence="8" id="KW-1185">Reference proteome</keyword>
<keyword evidence="6" id="KW-0520">NAD</keyword>
<dbReference type="Gene3D" id="3.90.176.10">
    <property type="entry name" value="Toxin ADP-ribosyltransferase, Chain A, domain 1"/>
    <property type="match status" value="1"/>
</dbReference>
<dbReference type="PROSITE" id="PS51996">
    <property type="entry name" value="TR_MART"/>
    <property type="match status" value="1"/>
</dbReference>
<dbReference type="AlphaFoldDB" id="A0AAN8JSF1"/>